<dbReference type="EMBL" id="PVMZ01000004">
    <property type="protein sequence ID" value="PRX22733.1"/>
    <property type="molecule type" value="Genomic_DNA"/>
</dbReference>
<evidence type="ECO:0000256" key="1">
    <source>
        <dbReference type="SAM" id="MobiDB-lite"/>
    </source>
</evidence>
<feature type="region of interest" description="Disordered" evidence="1">
    <location>
        <begin position="264"/>
        <end position="285"/>
    </location>
</feature>
<protein>
    <submittedName>
        <fullName evidence="2">Uncharacterized protein</fullName>
    </submittedName>
</protein>
<gene>
    <name evidence="2" type="ORF">CLV67_104261</name>
</gene>
<sequence>MATLDELLSGAIRVRVTTVGAPGDPVLDVADPAELELLREALTVERVTDGYCMCHGDLEFVFTGGDDRRTVVGLHHGVALRWTGWNGDALLRDGDRVLHWLARHGVDGPLVQAEHRQAERERELLGRQAWTAAAPAAVRDLLDLAIAAAHTTGVIAPSVHALVTDRLAQAFPDPAERAAALLTWYGSGTGRYSGYPVYETLPAPALADTPIAEIIDALQRFPDDRVAAGAVRHLCAWKSRAHLRRDIARLPDDVRARLLAVARESDDDSTRRRAEQHLTAGPSRS</sequence>
<keyword evidence="3" id="KW-1185">Reference proteome</keyword>
<evidence type="ECO:0000313" key="2">
    <source>
        <dbReference type="EMBL" id="PRX22733.1"/>
    </source>
</evidence>
<name>A0A2T0KH18_9ACTN</name>
<dbReference type="RefSeq" id="WP_106317631.1">
    <property type="nucleotide sequence ID" value="NZ_BOMO01000020.1"/>
</dbReference>
<organism evidence="2 3">
    <name type="scientific">Actinoplanes italicus</name>
    <dbReference type="NCBI Taxonomy" id="113567"/>
    <lineage>
        <taxon>Bacteria</taxon>
        <taxon>Bacillati</taxon>
        <taxon>Actinomycetota</taxon>
        <taxon>Actinomycetes</taxon>
        <taxon>Micromonosporales</taxon>
        <taxon>Micromonosporaceae</taxon>
        <taxon>Actinoplanes</taxon>
    </lineage>
</organism>
<comment type="caution">
    <text evidence="2">The sequence shown here is derived from an EMBL/GenBank/DDBJ whole genome shotgun (WGS) entry which is preliminary data.</text>
</comment>
<dbReference type="Proteomes" id="UP000239415">
    <property type="component" value="Unassembled WGS sequence"/>
</dbReference>
<accession>A0A2T0KH18</accession>
<evidence type="ECO:0000313" key="3">
    <source>
        <dbReference type="Proteomes" id="UP000239415"/>
    </source>
</evidence>
<reference evidence="2 3" key="1">
    <citation type="submission" date="2018-03" db="EMBL/GenBank/DDBJ databases">
        <title>Genomic Encyclopedia of Archaeal and Bacterial Type Strains, Phase II (KMG-II): from individual species to whole genera.</title>
        <authorList>
            <person name="Goeker M."/>
        </authorList>
    </citation>
    <scope>NUCLEOTIDE SEQUENCE [LARGE SCALE GENOMIC DNA]</scope>
    <source>
        <strain evidence="2 3">DSM 43146</strain>
    </source>
</reference>
<dbReference type="OrthoDB" id="175005at2"/>
<proteinExistence type="predicted"/>
<dbReference type="AlphaFoldDB" id="A0A2T0KH18"/>